<keyword evidence="2" id="KW-0804">Transcription</keyword>
<dbReference type="SMART" id="SM00342">
    <property type="entry name" value="HTH_ARAC"/>
    <property type="match status" value="1"/>
</dbReference>
<evidence type="ECO:0000313" key="5">
    <source>
        <dbReference type="Proteomes" id="UP000006034"/>
    </source>
</evidence>
<dbReference type="InterPro" id="IPR018060">
    <property type="entry name" value="HTH_AraC"/>
</dbReference>
<evidence type="ECO:0000313" key="4">
    <source>
        <dbReference type="EMBL" id="EFV43313.1"/>
    </source>
</evidence>
<dbReference type="eggNOG" id="COG2207">
    <property type="taxonomic scope" value="Bacteria"/>
</dbReference>
<dbReference type="PANTHER" id="PTHR43436:SF1">
    <property type="entry name" value="TRANSCRIPTIONAL REGULATORY PROTEIN"/>
    <property type="match status" value="1"/>
</dbReference>
<reference evidence="4 5" key="1">
    <citation type="submission" date="2010-10" db="EMBL/GenBank/DDBJ databases">
        <authorList>
            <consortium name="The Broad Institute Genome Sequencing Platform"/>
            <person name="Ward D."/>
            <person name="Earl A."/>
            <person name="Feldgarden M."/>
            <person name="Young S.K."/>
            <person name="Gargeya S."/>
            <person name="Zeng Q."/>
            <person name="Alvarado L."/>
            <person name="Berlin A."/>
            <person name="Bochicchio J."/>
            <person name="Chapman S.B."/>
            <person name="Chen Z."/>
            <person name="Freedman E."/>
            <person name="Gellesch M."/>
            <person name="Goldberg J."/>
            <person name="Griggs A."/>
            <person name="Gujja S."/>
            <person name="Heilman E."/>
            <person name="Heiman D."/>
            <person name="Howarth C."/>
            <person name="Mehta T."/>
            <person name="Neiman D."/>
            <person name="Pearson M."/>
            <person name="Roberts A."/>
            <person name="Saif S."/>
            <person name="Shea T."/>
            <person name="Shenoy N."/>
            <person name="Sisk P."/>
            <person name="Stolte C."/>
            <person name="Sykes S."/>
            <person name="White J."/>
            <person name="Yandava C."/>
            <person name="Allen-Vercoe E."/>
            <person name="Sibley C."/>
            <person name="Ambrose C.E."/>
            <person name="Strauss J."/>
            <person name="Daigneault M."/>
            <person name="Haas B."/>
            <person name="Nusbaum C."/>
            <person name="Birren B."/>
        </authorList>
    </citation>
    <scope>NUCLEOTIDE SEQUENCE [LARGE SCALE GENOMIC DNA]</scope>
    <source>
        <strain evidence="4 5">3_1_6</strain>
    </source>
</reference>
<name>E5Y9C1_BILW3</name>
<dbReference type="PROSITE" id="PS01124">
    <property type="entry name" value="HTH_ARAC_FAMILY_2"/>
    <property type="match status" value="1"/>
</dbReference>
<keyword evidence="1" id="KW-0805">Transcription regulation</keyword>
<sequence>MMETGSGETARTASLLKEKLLQRAPEHGKYPMDIEGLVITRRHEANRIETCFSKPSVSVIIQGSKRTMLGSEEYCYGENQCLVAGVDMPSSFYVTDASPERPFLALCLDLDKYLITRLAAEVPPPCATGACSYKGLSVADVDPDILHAFLRLVELLEKPEQIPILGPLIVREIHYRLLIGPQGEFLRRLNTLGTQSNQIAQAITWLRDNYREPLQVDKLAQKVNMATSTFHRHFKEVTTLSPLQFHKRLRLYEAKRLMLTESKDASSASLAVGYESPTQFNREYKRLFGEPPHRDVMRMR</sequence>
<reference evidence="4 5" key="2">
    <citation type="submission" date="2013-04" db="EMBL/GenBank/DDBJ databases">
        <title>The Genome Sequence of Bilophila wadsworthia 3_1_6.</title>
        <authorList>
            <consortium name="The Broad Institute Genomics Platform"/>
            <person name="Earl A."/>
            <person name="Ward D."/>
            <person name="Feldgarden M."/>
            <person name="Gevers D."/>
            <person name="Sibley C."/>
            <person name="Strauss J."/>
            <person name="Allen-Vercoe E."/>
            <person name="Walker B."/>
            <person name="Young S."/>
            <person name="Zeng Q."/>
            <person name="Gargeya S."/>
            <person name="Fitzgerald M."/>
            <person name="Haas B."/>
            <person name="Abouelleil A."/>
            <person name="Allen A.W."/>
            <person name="Alvarado L."/>
            <person name="Arachchi H.M."/>
            <person name="Berlin A.M."/>
            <person name="Chapman S.B."/>
            <person name="Gainer-Dewar J."/>
            <person name="Goldberg J."/>
            <person name="Griggs A."/>
            <person name="Gujja S."/>
            <person name="Hansen M."/>
            <person name="Howarth C."/>
            <person name="Imamovic A."/>
            <person name="Ireland A."/>
            <person name="Larimer J."/>
            <person name="McCowan C."/>
            <person name="Murphy C."/>
            <person name="Pearson M."/>
            <person name="Poon T.W."/>
            <person name="Priest M."/>
            <person name="Roberts A."/>
            <person name="Saif S."/>
            <person name="Shea T."/>
            <person name="Sisk P."/>
            <person name="Sykes S."/>
            <person name="Wortman J."/>
            <person name="Nusbaum C."/>
            <person name="Birren B."/>
        </authorList>
    </citation>
    <scope>NUCLEOTIDE SEQUENCE [LARGE SCALE GENOMIC DNA]</scope>
    <source>
        <strain evidence="4 5">3_1_6</strain>
    </source>
</reference>
<dbReference type="InterPro" id="IPR009057">
    <property type="entry name" value="Homeodomain-like_sf"/>
</dbReference>
<dbReference type="Pfam" id="PF06719">
    <property type="entry name" value="AraC_N"/>
    <property type="match status" value="1"/>
</dbReference>
<dbReference type="Proteomes" id="UP000006034">
    <property type="component" value="Unassembled WGS sequence"/>
</dbReference>
<evidence type="ECO:0000256" key="1">
    <source>
        <dbReference type="ARBA" id="ARBA00023015"/>
    </source>
</evidence>
<dbReference type="Gene3D" id="1.10.10.60">
    <property type="entry name" value="Homeodomain-like"/>
    <property type="match status" value="1"/>
</dbReference>
<dbReference type="InterPro" id="IPR009594">
    <property type="entry name" value="Tscrpt_reg_HTH_AraC_N"/>
</dbReference>
<dbReference type="OrthoDB" id="9802263at2"/>
<dbReference type="GO" id="GO:0043565">
    <property type="term" value="F:sequence-specific DNA binding"/>
    <property type="evidence" value="ECO:0007669"/>
    <property type="project" value="InterPro"/>
</dbReference>
<dbReference type="GO" id="GO:0003700">
    <property type="term" value="F:DNA-binding transcription factor activity"/>
    <property type="evidence" value="ECO:0007669"/>
    <property type="project" value="InterPro"/>
</dbReference>
<dbReference type="Pfam" id="PF12833">
    <property type="entry name" value="HTH_18"/>
    <property type="match status" value="1"/>
</dbReference>
<comment type="caution">
    <text evidence="4">The sequence shown here is derived from an EMBL/GenBank/DDBJ whole genome shotgun (WGS) entry which is preliminary data.</text>
</comment>
<proteinExistence type="predicted"/>
<gene>
    <name evidence="4" type="ORF">HMPREF0179_02836</name>
</gene>
<accession>E5Y9C1</accession>
<dbReference type="STRING" id="563192.HMPREF0179_02836"/>
<dbReference type="AlphaFoldDB" id="E5Y9C1"/>
<protein>
    <recommendedName>
        <fullName evidence="3">HTH araC/xylS-type domain-containing protein</fullName>
    </recommendedName>
</protein>
<evidence type="ECO:0000259" key="3">
    <source>
        <dbReference type="PROSITE" id="PS01124"/>
    </source>
</evidence>
<dbReference type="SUPFAM" id="SSF46689">
    <property type="entry name" value="Homeodomain-like"/>
    <property type="match status" value="2"/>
</dbReference>
<dbReference type="EMBL" id="ADCP02000001">
    <property type="protein sequence ID" value="EFV43313.1"/>
    <property type="molecule type" value="Genomic_DNA"/>
</dbReference>
<dbReference type="RefSeq" id="WP_005028954.1">
    <property type="nucleotide sequence ID" value="NZ_KE150238.1"/>
</dbReference>
<feature type="domain" description="HTH araC/xylS-type" evidence="3">
    <location>
        <begin position="200"/>
        <end position="298"/>
    </location>
</feature>
<dbReference type="HOGENOM" id="CLU_000445_100_0_7"/>
<dbReference type="GeneID" id="78084774"/>
<organism evidence="4 5">
    <name type="scientific">Bilophila wadsworthia (strain 3_1_6)</name>
    <dbReference type="NCBI Taxonomy" id="563192"/>
    <lineage>
        <taxon>Bacteria</taxon>
        <taxon>Pseudomonadati</taxon>
        <taxon>Thermodesulfobacteriota</taxon>
        <taxon>Desulfovibrionia</taxon>
        <taxon>Desulfovibrionales</taxon>
        <taxon>Desulfovibrionaceae</taxon>
        <taxon>Bilophila</taxon>
    </lineage>
</organism>
<evidence type="ECO:0000256" key="2">
    <source>
        <dbReference type="ARBA" id="ARBA00023163"/>
    </source>
</evidence>
<dbReference type="PANTHER" id="PTHR43436">
    <property type="entry name" value="ARAC-FAMILY TRANSCRIPTIONAL REGULATOR"/>
    <property type="match status" value="1"/>
</dbReference>
<keyword evidence="5" id="KW-1185">Reference proteome</keyword>